<reference evidence="4 5" key="1">
    <citation type="journal article" date="2007" name="Int. J. Syst. Evol. Microbiol.">
        <title>Description of Pelomonas aquatica sp. nov. and Pelomonas puraquae sp. nov., isolated from industrial and haemodialysis water.</title>
        <authorList>
            <person name="Gomila M."/>
            <person name="Bowien B."/>
            <person name="Falsen E."/>
            <person name="Moore E.R."/>
            <person name="Lalucat J."/>
        </authorList>
    </citation>
    <scope>NUCLEOTIDE SEQUENCE [LARGE SCALE GENOMIC DNA]</scope>
    <source>
        <strain evidence="4 5">CCUG 52769</strain>
    </source>
</reference>
<protein>
    <submittedName>
        <fullName evidence="4">ISL3 family transposase</fullName>
    </submittedName>
</protein>
<evidence type="ECO:0000259" key="3">
    <source>
        <dbReference type="Pfam" id="PF14690"/>
    </source>
</evidence>
<dbReference type="PANTHER" id="PTHR33498:SF1">
    <property type="entry name" value="TRANSPOSASE FOR INSERTION SEQUENCE ELEMENT IS1557"/>
    <property type="match status" value="1"/>
</dbReference>
<evidence type="ECO:0000313" key="5">
    <source>
        <dbReference type="Proteomes" id="UP000197446"/>
    </source>
</evidence>
<dbReference type="InterPro" id="IPR002560">
    <property type="entry name" value="Transposase_DDE"/>
</dbReference>
<dbReference type="InterPro" id="IPR032877">
    <property type="entry name" value="Transposase_HTH"/>
</dbReference>
<dbReference type="OrthoDB" id="46712at2"/>
<dbReference type="Proteomes" id="UP000197446">
    <property type="component" value="Unassembled WGS sequence"/>
</dbReference>
<evidence type="ECO:0000259" key="2">
    <source>
        <dbReference type="Pfam" id="PF13542"/>
    </source>
</evidence>
<feature type="domain" description="Transposase IS204/IS1001/IS1096/IS1165 helix-turn-helix" evidence="2">
    <location>
        <begin position="84"/>
        <end position="134"/>
    </location>
</feature>
<comment type="caution">
    <text evidence="4">The sequence shown here is derived from an EMBL/GenBank/DDBJ whole genome shotgun (WGS) entry which is preliminary data.</text>
</comment>
<sequence>MTMNLLNLPDFKVQRVEESDHDYHVYAEASNPPGGCNACGSVRVIGHGRNEQVIRDLPTHGKRLAIYVDTRRWRCQDCGKTFMETLPAVNAKREMTDRLVKWIGQQSLRRTFASIADDTGLDEKTIRNIFRDYVNELEAQFRFETPKWMGIDEIHLIRPRCVISNIGNNTIVNMLPNRDKKTVTNYLYQLEGKSEVQYVAMDMWTPYRDAVQAVLPDARIVIDKFHVVRMANDAVEKVRKSLREQLTSKQRRGLMHDRFVLLKRERDLNDQELLLLDGWTANYPELGAAYRLKESFYAVYEGSSSPRAALAAYEAWSKAVVPEVREAFTDLIRAFNNWQPFILNYFEHPVTNAYTESLNSLIRVMNRLGRGYSFEALRAKILFTEGAHKKTLAKPKFERRREVETLTSYDLPPGRLARSFAIPMNTRWRAEEPQRQYEQPKNFGPDINTLIELLQSGRL</sequence>
<organism evidence="4 5">
    <name type="scientific">Roseateles puraquae</name>
    <dbReference type="NCBI Taxonomy" id="431059"/>
    <lineage>
        <taxon>Bacteria</taxon>
        <taxon>Pseudomonadati</taxon>
        <taxon>Pseudomonadota</taxon>
        <taxon>Betaproteobacteria</taxon>
        <taxon>Burkholderiales</taxon>
        <taxon>Sphaerotilaceae</taxon>
        <taxon>Roseateles</taxon>
    </lineage>
</organism>
<accession>A0A254NC66</accession>
<dbReference type="Pfam" id="PF01610">
    <property type="entry name" value="DDE_Tnp_ISL3"/>
    <property type="match status" value="1"/>
</dbReference>
<dbReference type="EMBL" id="NISI01000004">
    <property type="protein sequence ID" value="OWR03967.1"/>
    <property type="molecule type" value="Genomic_DNA"/>
</dbReference>
<name>A0A254NC66_9BURK</name>
<dbReference type="InterPro" id="IPR029261">
    <property type="entry name" value="Transposase_Znf"/>
</dbReference>
<evidence type="ECO:0000313" key="4">
    <source>
        <dbReference type="EMBL" id="OWR03967.1"/>
    </source>
</evidence>
<feature type="domain" description="Transposase IS204/IS1001/IS1096/IS1165 DDE" evidence="1">
    <location>
        <begin position="149"/>
        <end position="381"/>
    </location>
</feature>
<dbReference type="Pfam" id="PF14690">
    <property type="entry name" value="Zn_ribbon_ISL3"/>
    <property type="match status" value="1"/>
</dbReference>
<dbReference type="PANTHER" id="PTHR33498">
    <property type="entry name" value="TRANSPOSASE FOR INSERTION SEQUENCE ELEMENT IS1557"/>
    <property type="match status" value="1"/>
</dbReference>
<dbReference type="Pfam" id="PF13542">
    <property type="entry name" value="HTH_Tnp_ISL3"/>
    <property type="match status" value="1"/>
</dbReference>
<dbReference type="NCBIfam" id="NF033550">
    <property type="entry name" value="transpos_ISL3"/>
    <property type="match status" value="1"/>
</dbReference>
<feature type="domain" description="Transposase IS204/IS1001/IS1096/IS1165 zinc-finger" evidence="3">
    <location>
        <begin position="33"/>
        <end position="78"/>
    </location>
</feature>
<dbReference type="InterPro" id="IPR047951">
    <property type="entry name" value="Transpos_ISL3"/>
</dbReference>
<evidence type="ECO:0000259" key="1">
    <source>
        <dbReference type="Pfam" id="PF01610"/>
    </source>
</evidence>
<gene>
    <name evidence="4" type="ORF">CDO81_12275</name>
</gene>
<dbReference type="AlphaFoldDB" id="A0A254NC66"/>
<proteinExistence type="predicted"/>
<keyword evidence="5" id="KW-1185">Reference proteome</keyword>